<protein>
    <submittedName>
        <fullName evidence="2">Uncharacterized protein</fullName>
    </submittedName>
</protein>
<organism evidence="2 3">
    <name type="scientific">Candidatus Segetimicrobium genomatis</name>
    <dbReference type="NCBI Taxonomy" id="2569760"/>
    <lineage>
        <taxon>Bacteria</taxon>
        <taxon>Bacillati</taxon>
        <taxon>Candidatus Sysuimicrobiota</taxon>
        <taxon>Candidatus Sysuimicrobiia</taxon>
        <taxon>Candidatus Sysuimicrobiales</taxon>
        <taxon>Candidatus Segetimicrobiaceae</taxon>
        <taxon>Candidatus Segetimicrobium</taxon>
    </lineage>
</organism>
<keyword evidence="1" id="KW-0472">Membrane</keyword>
<comment type="caution">
    <text evidence="2">The sequence shown here is derived from an EMBL/GenBank/DDBJ whole genome shotgun (WGS) entry which is preliminary data.</text>
</comment>
<accession>A0A537JZ42</accession>
<dbReference type="AlphaFoldDB" id="A0A537JZ42"/>
<proteinExistence type="predicted"/>
<gene>
    <name evidence="2" type="ORF">E6H00_12500</name>
</gene>
<evidence type="ECO:0000313" key="3">
    <source>
        <dbReference type="Proteomes" id="UP000318509"/>
    </source>
</evidence>
<reference evidence="2 3" key="1">
    <citation type="journal article" date="2019" name="Nat. Microbiol.">
        <title>Mediterranean grassland soil C-N compound turnover is dependent on rainfall and depth, and is mediated by genomically divergent microorganisms.</title>
        <authorList>
            <person name="Diamond S."/>
            <person name="Andeer P.F."/>
            <person name="Li Z."/>
            <person name="Crits-Christoph A."/>
            <person name="Burstein D."/>
            <person name="Anantharaman K."/>
            <person name="Lane K.R."/>
            <person name="Thomas B.C."/>
            <person name="Pan C."/>
            <person name="Northen T.R."/>
            <person name="Banfield J.F."/>
        </authorList>
    </citation>
    <scope>NUCLEOTIDE SEQUENCE [LARGE SCALE GENOMIC DNA]</scope>
    <source>
        <strain evidence="2">NP_3</strain>
    </source>
</reference>
<feature type="transmembrane region" description="Helical" evidence="1">
    <location>
        <begin position="139"/>
        <end position="162"/>
    </location>
</feature>
<evidence type="ECO:0000256" key="1">
    <source>
        <dbReference type="SAM" id="Phobius"/>
    </source>
</evidence>
<sequence length="198" mass="22625">MPELNTIWREVAWRDLVALPWRRYEIMTRVSPAEIVAVMQRVTKPNQWFGFGLEIEPEPPRPFSGTVTAEGFIVSRRHWFWNYPVPVVIGRLGSAPGGTRIGITMRYRWVLLAFWILWMTFFVWYRFTILIHAGHVLGNLAQVVALLVGMPALAYLLCTVSFDGEARWAKARLDELLSGDVNFAPSFAPSKDGGSRIF</sequence>
<feature type="transmembrane region" description="Helical" evidence="1">
    <location>
        <begin position="109"/>
        <end position="127"/>
    </location>
</feature>
<name>A0A537JZ42_9BACT</name>
<keyword evidence="1" id="KW-1133">Transmembrane helix</keyword>
<dbReference type="Proteomes" id="UP000318509">
    <property type="component" value="Unassembled WGS sequence"/>
</dbReference>
<dbReference type="EMBL" id="VBAK01000139">
    <property type="protein sequence ID" value="TMI88486.1"/>
    <property type="molecule type" value="Genomic_DNA"/>
</dbReference>
<evidence type="ECO:0000313" key="2">
    <source>
        <dbReference type="EMBL" id="TMI88486.1"/>
    </source>
</evidence>
<keyword evidence="1" id="KW-0812">Transmembrane</keyword>